<dbReference type="InterPro" id="IPR011989">
    <property type="entry name" value="ARM-like"/>
</dbReference>
<protein>
    <submittedName>
        <fullName evidence="3 4">Protein ARABIDILLO 1 isoform X1</fullName>
    </submittedName>
</protein>
<dbReference type="RefSeq" id="XP_040943438.1">
    <property type="nucleotide sequence ID" value="XM_041087504.1"/>
</dbReference>
<dbReference type="Pfam" id="PF25795">
    <property type="entry name" value="TPR_XPO7"/>
    <property type="match status" value="1"/>
</dbReference>
<dbReference type="Proteomes" id="UP000818029">
    <property type="component" value="Chromosome D01"/>
</dbReference>
<proteinExistence type="predicted"/>
<dbReference type="RefSeq" id="XP_016706459.2">
    <property type="nucleotide sequence ID" value="XM_016850970.2"/>
</dbReference>
<dbReference type="KEGG" id="ghi:107921101"/>
<keyword evidence="2" id="KW-1185">Reference proteome</keyword>
<dbReference type="STRING" id="3635.A0A1U8L090"/>
<dbReference type="GeneID" id="107921101"/>
<dbReference type="PANTHER" id="PTHR46976:SF2">
    <property type="entry name" value="F-BOX DOMAIN-CONTAINING PROTEIN"/>
    <property type="match status" value="1"/>
</dbReference>
<organism evidence="2 3">
    <name type="scientific">Gossypium hirsutum</name>
    <name type="common">Upland cotton</name>
    <name type="synonym">Gossypium mexicanum</name>
    <dbReference type="NCBI Taxonomy" id="3635"/>
    <lineage>
        <taxon>Eukaryota</taxon>
        <taxon>Viridiplantae</taxon>
        <taxon>Streptophyta</taxon>
        <taxon>Embryophyta</taxon>
        <taxon>Tracheophyta</taxon>
        <taxon>Spermatophyta</taxon>
        <taxon>Magnoliopsida</taxon>
        <taxon>eudicotyledons</taxon>
        <taxon>Gunneridae</taxon>
        <taxon>Pentapetalae</taxon>
        <taxon>rosids</taxon>
        <taxon>malvids</taxon>
        <taxon>Malvales</taxon>
        <taxon>Malvaceae</taxon>
        <taxon>Malvoideae</taxon>
        <taxon>Gossypium</taxon>
    </lineage>
</organism>
<gene>
    <name evidence="3 4" type="primary">LOC107921101</name>
</gene>
<dbReference type="PANTHER" id="PTHR46976">
    <property type="entry name" value="PROTEIN ARABIDILLO 1"/>
    <property type="match status" value="1"/>
</dbReference>
<dbReference type="InterPro" id="IPR016024">
    <property type="entry name" value="ARM-type_fold"/>
</dbReference>
<name>A0A1U8L090_GOSHI</name>
<evidence type="ECO:0000313" key="2">
    <source>
        <dbReference type="Proteomes" id="UP000818029"/>
    </source>
</evidence>
<reference evidence="2" key="1">
    <citation type="journal article" date="2020" name="Nat. Genet.">
        <title>Genomic diversifications of five Gossypium allopolyploid species and their impact on cotton improvement.</title>
        <authorList>
            <person name="Chen Z.J."/>
            <person name="Sreedasyam A."/>
            <person name="Ando A."/>
            <person name="Song Q."/>
            <person name="De Santiago L.M."/>
            <person name="Hulse-Kemp A.M."/>
            <person name="Ding M."/>
            <person name="Ye W."/>
            <person name="Kirkbride R.C."/>
            <person name="Jenkins J."/>
            <person name="Plott C."/>
            <person name="Lovell J."/>
            <person name="Lin Y.M."/>
            <person name="Vaughn R."/>
            <person name="Liu B."/>
            <person name="Simpson S."/>
            <person name="Scheffler B.E."/>
            <person name="Wen L."/>
            <person name="Saski C.A."/>
            <person name="Grover C.E."/>
            <person name="Hu G."/>
            <person name="Conover J.L."/>
            <person name="Carlson J.W."/>
            <person name="Shu S."/>
            <person name="Boston L.B."/>
            <person name="Williams M."/>
            <person name="Peterson D.G."/>
            <person name="McGee K."/>
            <person name="Jones D.C."/>
            <person name="Wendel J.F."/>
            <person name="Stelly D.M."/>
            <person name="Grimwood J."/>
            <person name="Schmutz J."/>
        </authorList>
    </citation>
    <scope>NUCLEOTIDE SEQUENCE [LARGE SCALE GENOMIC DNA]</scope>
    <source>
        <strain evidence="2">cv. TM-1</strain>
    </source>
</reference>
<dbReference type="SUPFAM" id="SSF48371">
    <property type="entry name" value="ARM repeat"/>
    <property type="match status" value="1"/>
</dbReference>
<sequence>MVRPWYLFDFQDVHETAAGALWNLAFYRDNALRIIQDDGVQSLVHLCSSSNSKMARFMAALALVYMFDGRIDSVVPVGPSPSSQGSSKSLNIDGVGRMALKHVEEFVSSFYEPQTFNAAAATLVPTALAQIVEAIRIPETGHLRCSMESQEVIDAELSARVLQLINVTDSGLHSQFLHLQSL</sequence>
<accession>A0A1U8L090</accession>
<dbReference type="AlphaFoldDB" id="A0A1U8L090"/>
<evidence type="ECO:0000313" key="4">
    <source>
        <dbReference type="RefSeq" id="XP_040943438.1"/>
    </source>
</evidence>
<dbReference type="PaxDb" id="3635-A0A1U8L090"/>
<reference evidence="3 4" key="2">
    <citation type="submission" date="2025-05" db="UniProtKB">
        <authorList>
            <consortium name="RefSeq"/>
        </authorList>
    </citation>
    <scope>IDENTIFICATION</scope>
</reference>
<evidence type="ECO:0000313" key="3">
    <source>
        <dbReference type="RefSeq" id="XP_016706459.2"/>
    </source>
</evidence>
<evidence type="ECO:0000259" key="1">
    <source>
        <dbReference type="Pfam" id="PF25795"/>
    </source>
</evidence>
<feature type="domain" description="Exportin-7/Ran-binding protein 17 TPR repeats" evidence="1">
    <location>
        <begin position="126"/>
        <end position="175"/>
    </location>
</feature>
<dbReference type="InterPro" id="IPR057947">
    <property type="entry name" value="TPR_XPO7/RBP17"/>
</dbReference>
<dbReference type="Gene3D" id="1.25.10.10">
    <property type="entry name" value="Leucine-rich Repeat Variant"/>
    <property type="match status" value="1"/>
</dbReference>